<keyword evidence="7" id="KW-0539">Nucleus</keyword>
<dbReference type="InterPro" id="IPR030383">
    <property type="entry name" value="G_VLIG_dom"/>
</dbReference>
<evidence type="ECO:0000313" key="10">
    <source>
        <dbReference type="Proteomes" id="UP001460270"/>
    </source>
</evidence>
<comment type="subcellular location">
    <subcellularLocation>
        <location evidence="2">Cytoplasm</location>
    </subcellularLocation>
    <subcellularLocation>
        <location evidence="1">Nucleus</location>
    </subcellularLocation>
</comment>
<dbReference type="PANTHER" id="PTHR22796">
    <property type="entry name" value="URG4-RELATED"/>
    <property type="match status" value="1"/>
</dbReference>
<evidence type="ECO:0000256" key="5">
    <source>
        <dbReference type="ARBA" id="ARBA00022741"/>
    </source>
</evidence>
<protein>
    <recommendedName>
        <fullName evidence="8">VLIG-type G domain-containing protein</fullName>
    </recommendedName>
</protein>
<evidence type="ECO:0000256" key="2">
    <source>
        <dbReference type="ARBA" id="ARBA00004496"/>
    </source>
</evidence>
<dbReference type="PROSITE" id="PS51717">
    <property type="entry name" value="G_VLIG"/>
    <property type="match status" value="1"/>
</dbReference>
<dbReference type="Proteomes" id="UP001460270">
    <property type="component" value="Unassembled WGS sequence"/>
</dbReference>
<dbReference type="Pfam" id="PF25683">
    <property type="entry name" value="URGCP_GTPase"/>
    <property type="match status" value="1"/>
</dbReference>
<gene>
    <name evidence="9" type="ORF">WMY93_034073</name>
</gene>
<evidence type="ECO:0000256" key="7">
    <source>
        <dbReference type="ARBA" id="ARBA00023242"/>
    </source>
</evidence>
<keyword evidence="6" id="KW-0342">GTP-binding</keyword>
<dbReference type="GO" id="GO:0005634">
    <property type="term" value="C:nucleus"/>
    <property type="evidence" value="ECO:0007669"/>
    <property type="project" value="UniProtKB-SubCell"/>
</dbReference>
<dbReference type="GO" id="GO:0005525">
    <property type="term" value="F:GTP binding"/>
    <property type="evidence" value="ECO:0007669"/>
    <property type="project" value="UniProtKB-KW"/>
</dbReference>
<dbReference type="EMBL" id="JBBPFD010000346">
    <property type="protein sequence ID" value="KAK7879143.1"/>
    <property type="molecule type" value="Genomic_DNA"/>
</dbReference>
<dbReference type="InterPro" id="IPR027417">
    <property type="entry name" value="P-loop_NTPase"/>
</dbReference>
<accession>A0AAW0MFN1</accession>
<dbReference type="SUPFAM" id="SSF52540">
    <property type="entry name" value="P-loop containing nucleoside triphosphate hydrolases"/>
    <property type="match status" value="1"/>
</dbReference>
<feature type="domain" description="VLIG-type G" evidence="8">
    <location>
        <begin position="543"/>
        <end position="784"/>
    </location>
</feature>
<evidence type="ECO:0000256" key="4">
    <source>
        <dbReference type="ARBA" id="ARBA00022490"/>
    </source>
</evidence>
<dbReference type="PANTHER" id="PTHR22796:SF6">
    <property type="entry name" value="INTERFERON-INDUCED VERY LARGE GTPASE 1-RELATED"/>
    <property type="match status" value="1"/>
</dbReference>
<dbReference type="InterPro" id="IPR057365">
    <property type="entry name" value="URGCP"/>
</dbReference>
<sequence>MQKTEEEELLSRLQLLKRYKNKLTYAEFLQLCQTKEHDENICEADLSSVYLHKLLMLDYRARYIQAQQENTREQIETDDFFDTEEDYKSKSEQTQIHPLDLQMAVFHCSDSFLQQKMVTKLSQCQYALPLLVPDPFSEDILCPLWTFRQIQKTWKKTKDNLNVVTKSMPICKAETPMVFCFLHQHLINDRHPTFFHKNCPGSTENRLLFEGVAEIAWYCPSGKPNDFKDCVAFCNLHGDGLTHHKQLNILMEMSSINVVFVPKMDRDHDSAKVIKSLIESPKPLIVLIENNSDCVVQLKNKKYKYKVGLKNRGQFDVSEELKQIIKDILSAAPHNFFQLESMIKSELKVDEMNASCSKGLSFAEEIMITIKINKDLYRLTGQNIENEKSRKLVHQRESISSNGLRSFWTPMLQTVCHHCCKTIMKNGLKFWIFRRNLTSQNPKQAEAELKSKQDELAKITNNLQSATCGLEHIFREMAQIYEAHKSLDKPPNAEQTDWSKYPELAAELMISGHPMELMDGDAGHVPLTWISSLIDEVIHKLGDKRVFVLSVLGIQSSGKSTMLNTMFGLQFAVSAGRCTRGAFMQLIKLSEEMKKDFKWDYILVVDTEGLRALELDGNATFHHDNELATFVVGLGNMTLVNIFGENPNEMQDILQIVVQAFMRMKKVNLSPSCVFVHQNVSDVSASEKNMDGKRKLQEKLDKMAQLAAKEEDYDANSFSDIIVFDVLKDVKYFAQLWEGTPPMAPPNPGYSESVQDLRKLILSKASESPGVTLSTFRSKVHDLWNALLNEKFVFSFKNTLEIAVYRKLEAEYGNWTWALREEMLKIEEQLYPQIINGTLDQVDKSLLDDKAMSAYFDSEKDKEILVQWRGQHELKIKDFLEELVQGLQRKLMKIIKYREANSEFEQTKAAFEKKLLQKSKELADQLRGKPQNDQNLGKQFDRVWKGWVSDLTQGIKPADRINLTEDLIQAINECGFEREFIVLQKKSGEYKKIAQCGDYTKYFRQRNEGLWKRITNFGRVSQEYQEQIKNLIANVQKDAFVQIKSKPLTTRGYNPSYLREMSRNVKTSVGQYESQMKASFTKEFHVNLILYVFDTIEKSIEDSHYQFIKNNDVHLYLESKKNEYNNIFKSFYKGSSSSMILAEMICNKLKDSVPEHAINQTAIDIAGELRCNVPAFKENRLNLEKHVLKSLAEKRDFEKYIEYIRNPRSYTETFIREEVETLLDTEYKEKCKSIFKKNIKRVSEIIDDALQTATCETQNENGNISMWLQEFADLVKDILTFGIISDENFIDINNFDILHDEIQKRKNSVFTDLEHLSVDELKESRQRPDQILIDQLCDCCWEKCPFCAAVCTNTFKDHKESGIDHTVPFHRSSSIRGWHTRGTVQMSLPFCTTNVAGDRSFYLAASDRSVPYKTYREAGPPYDSWSITPDLFQMSYW</sequence>
<evidence type="ECO:0000259" key="8">
    <source>
        <dbReference type="PROSITE" id="PS51717"/>
    </source>
</evidence>
<feature type="non-terminal residue" evidence="9">
    <location>
        <position position="1437"/>
    </location>
</feature>
<evidence type="ECO:0000256" key="6">
    <source>
        <dbReference type="ARBA" id="ARBA00023134"/>
    </source>
</evidence>
<keyword evidence="5" id="KW-0547">Nucleotide-binding</keyword>
<keyword evidence="10" id="KW-1185">Reference proteome</keyword>
<keyword evidence="4" id="KW-0963">Cytoplasm</keyword>
<evidence type="ECO:0000256" key="3">
    <source>
        <dbReference type="ARBA" id="ARBA00006828"/>
    </source>
</evidence>
<dbReference type="Pfam" id="PF25974">
    <property type="entry name" value="URGCP_9th"/>
    <property type="match status" value="1"/>
</dbReference>
<evidence type="ECO:0000313" key="9">
    <source>
        <dbReference type="EMBL" id="KAK7879143.1"/>
    </source>
</evidence>
<evidence type="ECO:0000256" key="1">
    <source>
        <dbReference type="ARBA" id="ARBA00004123"/>
    </source>
</evidence>
<name>A0AAW0MFN1_9GOBI</name>
<organism evidence="9 10">
    <name type="scientific">Mugilogobius chulae</name>
    <name type="common">yellowstripe goby</name>
    <dbReference type="NCBI Taxonomy" id="88201"/>
    <lineage>
        <taxon>Eukaryota</taxon>
        <taxon>Metazoa</taxon>
        <taxon>Chordata</taxon>
        <taxon>Craniata</taxon>
        <taxon>Vertebrata</taxon>
        <taxon>Euteleostomi</taxon>
        <taxon>Actinopterygii</taxon>
        <taxon>Neopterygii</taxon>
        <taxon>Teleostei</taxon>
        <taxon>Neoteleostei</taxon>
        <taxon>Acanthomorphata</taxon>
        <taxon>Gobiaria</taxon>
        <taxon>Gobiiformes</taxon>
        <taxon>Gobioidei</taxon>
        <taxon>Gobiidae</taxon>
        <taxon>Gobionellinae</taxon>
        <taxon>Mugilogobius</taxon>
    </lineage>
</organism>
<comment type="similarity">
    <text evidence="3">Belongs to the TRAFAC class dynamin-like GTPase superfamily. Very large inducible GTPase (VLIG) family.</text>
</comment>
<comment type="caution">
    <text evidence="9">The sequence shown here is derived from an EMBL/GenBank/DDBJ whole genome shotgun (WGS) entry which is preliminary data.</text>
</comment>
<dbReference type="InterPro" id="IPR058641">
    <property type="entry name" value="GVIN1_dom"/>
</dbReference>
<dbReference type="Gene3D" id="3.40.50.300">
    <property type="entry name" value="P-loop containing nucleotide triphosphate hydrolases"/>
    <property type="match status" value="1"/>
</dbReference>
<proteinExistence type="inferred from homology"/>
<dbReference type="GO" id="GO:0005737">
    <property type="term" value="C:cytoplasm"/>
    <property type="evidence" value="ECO:0007669"/>
    <property type="project" value="UniProtKB-SubCell"/>
</dbReference>
<dbReference type="Pfam" id="PF25496">
    <property type="entry name" value="URGCP"/>
    <property type="match status" value="1"/>
</dbReference>
<reference evidence="10" key="1">
    <citation type="submission" date="2024-04" db="EMBL/GenBank/DDBJ databases">
        <title>Salinicola lusitanus LLJ914,a marine bacterium isolated from the Okinawa Trough.</title>
        <authorList>
            <person name="Li J."/>
        </authorList>
    </citation>
    <scope>NUCLEOTIDE SEQUENCE [LARGE SCALE GENOMIC DNA]</scope>
</reference>